<dbReference type="PANTHER" id="PTHR34388:SF1">
    <property type="entry name" value="DNA POLYMERASE III SUBUNIT DELTA"/>
    <property type="match status" value="1"/>
</dbReference>
<evidence type="ECO:0000259" key="10">
    <source>
        <dbReference type="Pfam" id="PF21694"/>
    </source>
</evidence>
<evidence type="ECO:0000256" key="3">
    <source>
        <dbReference type="ARBA" id="ARBA00022679"/>
    </source>
</evidence>
<dbReference type="Proteomes" id="UP000002164">
    <property type="component" value="Chromosome"/>
</dbReference>
<dbReference type="InterPro" id="IPR008921">
    <property type="entry name" value="DNA_pol3_clamp-load_cplx_C"/>
</dbReference>
<dbReference type="InterPro" id="IPR048466">
    <property type="entry name" value="DNA_pol3_delta-like_C"/>
</dbReference>
<comment type="catalytic activity">
    <reaction evidence="8">
        <text>DNA(n) + a 2'-deoxyribonucleoside 5'-triphosphate = DNA(n+1) + diphosphate</text>
        <dbReference type="Rhea" id="RHEA:22508"/>
        <dbReference type="Rhea" id="RHEA-COMP:17339"/>
        <dbReference type="Rhea" id="RHEA-COMP:17340"/>
        <dbReference type="ChEBI" id="CHEBI:33019"/>
        <dbReference type="ChEBI" id="CHEBI:61560"/>
        <dbReference type="ChEBI" id="CHEBI:173112"/>
        <dbReference type="EC" id="2.7.7.7"/>
    </reaction>
</comment>
<dbReference type="Gene3D" id="1.20.272.10">
    <property type="match status" value="1"/>
</dbReference>
<evidence type="ECO:0000313" key="12">
    <source>
        <dbReference type="Proteomes" id="UP000002164"/>
    </source>
</evidence>
<dbReference type="KEGG" id="lsp:Bsph_3840"/>
<evidence type="ECO:0000256" key="5">
    <source>
        <dbReference type="ARBA" id="ARBA00022705"/>
    </source>
</evidence>
<evidence type="ECO:0000256" key="1">
    <source>
        <dbReference type="ARBA" id="ARBA00012417"/>
    </source>
</evidence>
<proteinExistence type="inferred from homology"/>
<dbReference type="InterPro" id="IPR010372">
    <property type="entry name" value="DNA_pol3_delta_N"/>
</dbReference>
<dbReference type="AlphaFoldDB" id="B1HUH3"/>
<keyword evidence="6" id="KW-0239">DNA-directed DNA polymerase</keyword>
<keyword evidence="4" id="KW-0548">Nucleotidyltransferase</keyword>
<name>B1HUH3_LYSSC</name>
<dbReference type="GO" id="GO:0006261">
    <property type="term" value="P:DNA-templated DNA replication"/>
    <property type="evidence" value="ECO:0007669"/>
    <property type="project" value="TreeGrafter"/>
</dbReference>
<dbReference type="EMBL" id="CP000817">
    <property type="protein sequence ID" value="ACA41318.1"/>
    <property type="molecule type" value="Genomic_DNA"/>
</dbReference>
<dbReference type="Gene3D" id="1.10.8.60">
    <property type="match status" value="1"/>
</dbReference>
<feature type="domain" description="DNA polymerase III delta N-terminal" evidence="9">
    <location>
        <begin position="25"/>
        <end position="149"/>
    </location>
</feature>
<accession>B1HUH3</accession>
<organism evidence="11 12">
    <name type="scientific">Lysinibacillus sphaericus (strain C3-41)</name>
    <dbReference type="NCBI Taxonomy" id="444177"/>
    <lineage>
        <taxon>Bacteria</taxon>
        <taxon>Bacillati</taxon>
        <taxon>Bacillota</taxon>
        <taxon>Bacilli</taxon>
        <taxon>Bacillales</taxon>
        <taxon>Bacillaceae</taxon>
        <taxon>Lysinibacillus</taxon>
    </lineage>
</organism>
<dbReference type="GO" id="GO:0003887">
    <property type="term" value="F:DNA-directed DNA polymerase activity"/>
    <property type="evidence" value="ECO:0007669"/>
    <property type="project" value="UniProtKB-KW"/>
</dbReference>
<dbReference type="NCBIfam" id="TIGR01128">
    <property type="entry name" value="holA"/>
    <property type="match status" value="1"/>
</dbReference>
<evidence type="ECO:0000256" key="7">
    <source>
        <dbReference type="ARBA" id="ARBA00034754"/>
    </source>
</evidence>
<reference evidence="11 12" key="1">
    <citation type="journal article" date="2008" name="J. Bacteriol.">
        <title>Complete genome sequence of the mosquitocidal bacterium Bacillus sphaericus C3-41 and comparison with those of closely related Bacillus species.</title>
        <authorList>
            <person name="Hu X."/>
            <person name="Fan W."/>
            <person name="Han B."/>
            <person name="Liu H."/>
            <person name="Zheng D."/>
            <person name="Li Q."/>
            <person name="Dong W."/>
            <person name="Yan J."/>
            <person name="Gao M."/>
            <person name="Berry C."/>
            <person name="Yuan Z."/>
        </authorList>
    </citation>
    <scope>NUCLEOTIDE SEQUENCE [LARGE SCALE GENOMIC DNA]</scope>
    <source>
        <strain evidence="11 12">C3-41</strain>
    </source>
</reference>
<dbReference type="SUPFAM" id="SSF48019">
    <property type="entry name" value="post-AAA+ oligomerization domain-like"/>
    <property type="match status" value="1"/>
</dbReference>
<protein>
    <recommendedName>
        <fullName evidence="2">DNA polymerase III subunit delta</fullName>
        <ecNumber evidence="1">2.7.7.7</ecNumber>
    </recommendedName>
</protein>
<dbReference type="HOGENOM" id="CLU_044694_4_0_9"/>
<dbReference type="SUPFAM" id="SSF52540">
    <property type="entry name" value="P-loop containing nucleoside triphosphate hydrolases"/>
    <property type="match status" value="1"/>
</dbReference>
<gene>
    <name evidence="11" type="ordered locus">Bsph_3840</name>
</gene>
<dbReference type="PANTHER" id="PTHR34388">
    <property type="entry name" value="DNA POLYMERASE III SUBUNIT DELTA"/>
    <property type="match status" value="1"/>
</dbReference>
<evidence type="ECO:0000256" key="4">
    <source>
        <dbReference type="ARBA" id="ARBA00022695"/>
    </source>
</evidence>
<dbReference type="EC" id="2.7.7.7" evidence="1"/>
<dbReference type="GO" id="GO:0003677">
    <property type="term" value="F:DNA binding"/>
    <property type="evidence" value="ECO:0007669"/>
    <property type="project" value="InterPro"/>
</dbReference>
<evidence type="ECO:0000259" key="9">
    <source>
        <dbReference type="Pfam" id="PF06144"/>
    </source>
</evidence>
<dbReference type="EnsemblBacteria" id="ACA41318">
    <property type="protein sequence ID" value="ACA41318"/>
    <property type="gene ID" value="Bsph_3840"/>
</dbReference>
<dbReference type="GO" id="GO:0009360">
    <property type="term" value="C:DNA polymerase III complex"/>
    <property type="evidence" value="ECO:0007669"/>
    <property type="project" value="InterPro"/>
</dbReference>
<evidence type="ECO:0000256" key="6">
    <source>
        <dbReference type="ARBA" id="ARBA00022932"/>
    </source>
</evidence>
<dbReference type="InterPro" id="IPR027417">
    <property type="entry name" value="P-loop_NTPase"/>
</dbReference>
<sequence>MLDGGKIMISTVWKTIKKGELAPVYLLVGEESYFIDETIKRIKEAMGPEEELEMNTFDLDEVPVDAVMDEADTIPFFSEQKLIIAKNASFLKAAEKGKEKIDHDVKRLEAWLSNPSDFSVTVFIAPYEKLDERKKVTKMMKEHALLIEAATPKEQDLAVWIQSIVKGQGNSITQDAIELLVTMVGANMLQLQMEIDKLTLYLGEGGEITVSLVEDLVAKTLEQDAFKMLNAYLANDSVSALSIYHDLLRQKQEPIMLVGLLASNVRTMSNVFYLLKKGYHPQQIAKNLKIHPYRVKLMTEQRNRPSEESLLRALYQLAEVDLQLKSTGGNRERYLELFLLRQL</sequence>
<keyword evidence="5" id="KW-0235">DNA replication</keyword>
<feature type="domain" description="DNA polymerase III delta subunit-like C-terminal" evidence="10">
    <location>
        <begin position="222"/>
        <end position="341"/>
    </location>
</feature>
<keyword evidence="3" id="KW-0808">Transferase</keyword>
<dbReference type="Pfam" id="PF06144">
    <property type="entry name" value="DNA_pol3_delta"/>
    <property type="match status" value="1"/>
</dbReference>
<comment type="similarity">
    <text evidence="7">Belongs to the DNA polymerase HolA subunit family.</text>
</comment>
<evidence type="ECO:0000256" key="2">
    <source>
        <dbReference type="ARBA" id="ARBA00017703"/>
    </source>
</evidence>
<evidence type="ECO:0000256" key="8">
    <source>
        <dbReference type="ARBA" id="ARBA00049244"/>
    </source>
</evidence>
<dbReference type="Gene3D" id="3.40.50.300">
    <property type="entry name" value="P-loop containing nucleotide triphosphate hydrolases"/>
    <property type="match status" value="1"/>
</dbReference>
<evidence type="ECO:0000313" key="11">
    <source>
        <dbReference type="EMBL" id="ACA41318.1"/>
    </source>
</evidence>
<dbReference type="InterPro" id="IPR005790">
    <property type="entry name" value="DNA_polIII_delta"/>
</dbReference>
<dbReference type="Pfam" id="PF21694">
    <property type="entry name" value="DNA_pol3_delta_C"/>
    <property type="match status" value="1"/>
</dbReference>